<comment type="caution">
    <text evidence="1">The sequence shown here is derived from an EMBL/GenBank/DDBJ whole genome shotgun (WGS) entry which is preliminary data.</text>
</comment>
<dbReference type="STRING" id="1817772.A2527_01995"/>
<dbReference type="PANTHER" id="PTHR13061">
    <property type="entry name" value="DYNACTIN SUBUNIT P25"/>
    <property type="match status" value="1"/>
</dbReference>
<evidence type="ECO:0000313" key="1">
    <source>
        <dbReference type="EMBL" id="OGG93871.1"/>
    </source>
</evidence>
<reference evidence="1 2" key="1">
    <citation type="journal article" date="2016" name="Nat. Commun.">
        <title>Thousands of microbial genomes shed light on interconnected biogeochemical processes in an aquifer system.</title>
        <authorList>
            <person name="Anantharaman K."/>
            <person name="Brown C.T."/>
            <person name="Hug L.A."/>
            <person name="Sharon I."/>
            <person name="Castelle C.J."/>
            <person name="Probst A.J."/>
            <person name="Thomas B.C."/>
            <person name="Singh A."/>
            <person name="Wilkins M.J."/>
            <person name="Karaoz U."/>
            <person name="Brodie E.L."/>
            <person name="Williams K.H."/>
            <person name="Hubbard S.S."/>
            <person name="Banfield J.F."/>
        </authorList>
    </citation>
    <scope>NUCLEOTIDE SEQUENCE [LARGE SCALE GENOMIC DNA]</scope>
</reference>
<dbReference type="Proteomes" id="UP000178449">
    <property type="component" value="Unassembled WGS sequence"/>
</dbReference>
<evidence type="ECO:0008006" key="3">
    <source>
        <dbReference type="Google" id="ProtNLM"/>
    </source>
</evidence>
<accession>A0A1F6G6Y3</accession>
<dbReference type="CDD" id="cd04645">
    <property type="entry name" value="LbH_gamma_CA_like"/>
    <property type="match status" value="1"/>
</dbReference>
<dbReference type="EMBL" id="MFNE01000045">
    <property type="protein sequence ID" value="OGG93871.1"/>
    <property type="molecule type" value="Genomic_DNA"/>
</dbReference>
<protein>
    <recommendedName>
        <fullName evidence="3">Gamma carbonic anhydrase family protein</fullName>
    </recommendedName>
</protein>
<dbReference type="AlphaFoldDB" id="A0A1F6G6Y3"/>
<dbReference type="SUPFAM" id="SSF51161">
    <property type="entry name" value="Trimeric LpxA-like enzymes"/>
    <property type="match status" value="1"/>
</dbReference>
<organism evidence="1 2">
    <name type="scientific">Candidatus Lambdaproteobacteria bacterium RIFOXYD2_FULL_50_16</name>
    <dbReference type="NCBI Taxonomy" id="1817772"/>
    <lineage>
        <taxon>Bacteria</taxon>
        <taxon>Pseudomonadati</taxon>
        <taxon>Pseudomonadota</taxon>
        <taxon>Candidatus Lambdaproteobacteria</taxon>
    </lineage>
</organism>
<dbReference type="Gene3D" id="2.160.10.10">
    <property type="entry name" value="Hexapeptide repeat proteins"/>
    <property type="match status" value="1"/>
</dbReference>
<dbReference type="InterPro" id="IPR050484">
    <property type="entry name" value="Transf_Hexapept/Carb_Anhydrase"/>
</dbReference>
<dbReference type="InterPro" id="IPR047324">
    <property type="entry name" value="LbH_gamma_CA-like"/>
</dbReference>
<dbReference type="InterPro" id="IPR011004">
    <property type="entry name" value="Trimer_LpxA-like_sf"/>
</dbReference>
<gene>
    <name evidence="1" type="ORF">A2527_01995</name>
</gene>
<sequence length="168" mass="18410">MENGLQFHPSVRFGQNVVTTGNLTIGENSSIWHNCTLRGDVEPIVIGQRCNIQDNTVLHGQLGQWAVKLGNDISVGHSCILHGCELADESFVGMGSIIMNGAFIGNRVLVAAGSLVAQGARFEEPEWLVMGRPAKAVRRLKDQEIAMIEGTPLRYVDYALKWLPEQGR</sequence>
<dbReference type="PANTHER" id="PTHR13061:SF29">
    <property type="entry name" value="GAMMA CARBONIC ANHYDRASE-LIKE 1, MITOCHONDRIAL-RELATED"/>
    <property type="match status" value="1"/>
</dbReference>
<name>A0A1F6G6Y3_9PROT</name>
<evidence type="ECO:0000313" key="2">
    <source>
        <dbReference type="Proteomes" id="UP000178449"/>
    </source>
</evidence>
<proteinExistence type="predicted"/>